<evidence type="ECO:0000256" key="1">
    <source>
        <dbReference type="ARBA" id="ARBA00023122"/>
    </source>
</evidence>
<accession>A0A7T4UQ63</accession>
<dbReference type="PANTHER" id="PTHR43080:SF2">
    <property type="entry name" value="CBS DOMAIN-CONTAINING PROTEIN"/>
    <property type="match status" value="1"/>
</dbReference>
<dbReference type="InterPro" id="IPR046342">
    <property type="entry name" value="CBS_dom_sf"/>
</dbReference>
<evidence type="ECO:0000313" key="4">
    <source>
        <dbReference type="EMBL" id="QQD18336.1"/>
    </source>
</evidence>
<dbReference type="PANTHER" id="PTHR43080">
    <property type="entry name" value="CBS DOMAIN-CONTAINING PROTEIN CBSX3, MITOCHONDRIAL"/>
    <property type="match status" value="1"/>
</dbReference>
<dbReference type="EMBL" id="CP066167">
    <property type="protein sequence ID" value="QQD18336.1"/>
    <property type="molecule type" value="Genomic_DNA"/>
</dbReference>
<dbReference type="InterPro" id="IPR000644">
    <property type="entry name" value="CBS_dom"/>
</dbReference>
<dbReference type="InterPro" id="IPR044729">
    <property type="entry name" value="CBS_bac"/>
</dbReference>
<feature type="domain" description="CBS" evidence="3">
    <location>
        <begin position="78"/>
        <end position="136"/>
    </location>
</feature>
<protein>
    <submittedName>
        <fullName evidence="4">CBS domain-containing protein</fullName>
    </submittedName>
</protein>
<dbReference type="PROSITE" id="PS51371">
    <property type="entry name" value="CBS"/>
    <property type="match status" value="2"/>
</dbReference>
<dbReference type="InterPro" id="IPR051257">
    <property type="entry name" value="Diverse_CBS-Domain"/>
</dbReference>
<organism evidence="4 5">
    <name type="scientific">Spongiibacter nanhainus</name>
    <dbReference type="NCBI Taxonomy" id="2794344"/>
    <lineage>
        <taxon>Bacteria</taxon>
        <taxon>Pseudomonadati</taxon>
        <taxon>Pseudomonadota</taxon>
        <taxon>Gammaproteobacteria</taxon>
        <taxon>Cellvibrionales</taxon>
        <taxon>Spongiibacteraceae</taxon>
        <taxon>Spongiibacter</taxon>
    </lineage>
</organism>
<dbReference type="Proteomes" id="UP000596063">
    <property type="component" value="Chromosome"/>
</dbReference>
<name>A0A7T4UQ63_9GAMM</name>
<dbReference type="RefSeq" id="WP_198569833.1">
    <property type="nucleotide sequence ID" value="NZ_CP066167.1"/>
</dbReference>
<sequence length="141" mass="15147">MSEGLAVRDVMKSPAPYIKQGAALGDVVETLRKYGVMGLPVVSQTGSVVGFVSEQDCIHSMLVSSYHCEGAPIVDDVMFTEVLSARPDQNIVDLAQAMGKNKPKLYPVIDDGTLVGLITRSDILQALWESRSHCDAPSKIA</sequence>
<evidence type="ECO:0000313" key="5">
    <source>
        <dbReference type="Proteomes" id="UP000596063"/>
    </source>
</evidence>
<dbReference type="AlphaFoldDB" id="A0A7T4UQ63"/>
<dbReference type="SMART" id="SM00116">
    <property type="entry name" value="CBS"/>
    <property type="match status" value="2"/>
</dbReference>
<keyword evidence="1 2" id="KW-0129">CBS domain</keyword>
<reference evidence="4 5" key="1">
    <citation type="submission" date="2020-12" db="EMBL/GenBank/DDBJ databases">
        <authorList>
            <person name="Shan Y."/>
        </authorList>
    </citation>
    <scope>NUCLEOTIDE SEQUENCE [LARGE SCALE GENOMIC DNA]</scope>
    <source>
        <strain evidence="5">csc3.9</strain>
    </source>
</reference>
<evidence type="ECO:0000259" key="3">
    <source>
        <dbReference type="PROSITE" id="PS51371"/>
    </source>
</evidence>
<dbReference type="CDD" id="cd04629">
    <property type="entry name" value="CBS_pair_bac"/>
    <property type="match status" value="1"/>
</dbReference>
<evidence type="ECO:0000256" key="2">
    <source>
        <dbReference type="PROSITE-ProRule" id="PRU00703"/>
    </source>
</evidence>
<dbReference type="SUPFAM" id="SSF54631">
    <property type="entry name" value="CBS-domain pair"/>
    <property type="match status" value="1"/>
</dbReference>
<gene>
    <name evidence="4" type="ORF">I6N98_00205</name>
</gene>
<dbReference type="Gene3D" id="3.10.580.10">
    <property type="entry name" value="CBS-domain"/>
    <property type="match status" value="1"/>
</dbReference>
<keyword evidence="5" id="KW-1185">Reference proteome</keyword>
<dbReference type="KEGG" id="snan:I6N98_00205"/>
<proteinExistence type="predicted"/>
<dbReference type="Pfam" id="PF00571">
    <property type="entry name" value="CBS"/>
    <property type="match status" value="2"/>
</dbReference>
<feature type="domain" description="CBS" evidence="3">
    <location>
        <begin position="11"/>
        <end position="69"/>
    </location>
</feature>